<feature type="domain" description="AGC-kinase C-terminal" evidence="10">
    <location>
        <begin position="66"/>
        <end position="99"/>
    </location>
</feature>
<evidence type="ECO:0000256" key="8">
    <source>
        <dbReference type="ARBA" id="ARBA00047899"/>
    </source>
</evidence>
<gene>
    <name evidence="11" type="ORF">FSB_LOCUS39166</name>
</gene>
<sequence>MGISFFTDIIFVNCCQIVHWRNHLTFPEEAKLTLEAKDLICRLLCDVELRLGTGGARQIKVHPWFKDVVWDKLYEMEAAFKPEVNGELDTQNFMKFDEV</sequence>
<comment type="catalytic activity">
    <reaction evidence="9">
        <text>L-seryl-[protein] + ATP = O-phospho-L-seryl-[protein] + ADP + H(+)</text>
        <dbReference type="Rhea" id="RHEA:17989"/>
        <dbReference type="Rhea" id="RHEA-COMP:9863"/>
        <dbReference type="Rhea" id="RHEA-COMP:11604"/>
        <dbReference type="ChEBI" id="CHEBI:15378"/>
        <dbReference type="ChEBI" id="CHEBI:29999"/>
        <dbReference type="ChEBI" id="CHEBI:30616"/>
        <dbReference type="ChEBI" id="CHEBI:83421"/>
        <dbReference type="ChEBI" id="CHEBI:456216"/>
        <dbReference type="EC" id="2.7.11.1"/>
    </reaction>
</comment>
<evidence type="ECO:0000256" key="5">
    <source>
        <dbReference type="ARBA" id="ARBA00022741"/>
    </source>
</evidence>
<evidence type="ECO:0000256" key="9">
    <source>
        <dbReference type="ARBA" id="ARBA00048679"/>
    </source>
</evidence>
<dbReference type="Gene3D" id="1.10.510.10">
    <property type="entry name" value="Transferase(Phosphotransferase) domain 1"/>
    <property type="match status" value="1"/>
</dbReference>
<evidence type="ECO:0000259" key="10">
    <source>
        <dbReference type="PROSITE" id="PS51285"/>
    </source>
</evidence>
<proteinExistence type="predicted"/>
<dbReference type="GO" id="GO:0004674">
    <property type="term" value="F:protein serine/threonine kinase activity"/>
    <property type="evidence" value="ECO:0007669"/>
    <property type="project" value="UniProtKB-KW"/>
</dbReference>
<dbReference type="InterPro" id="IPR011009">
    <property type="entry name" value="Kinase-like_dom_sf"/>
</dbReference>
<evidence type="ECO:0000256" key="1">
    <source>
        <dbReference type="ARBA" id="ARBA00012513"/>
    </source>
</evidence>
<evidence type="ECO:0000256" key="4">
    <source>
        <dbReference type="ARBA" id="ARBA00022679"/>
    </source>
</evidence>
<evidence type="ECO:0000256" key="6">
    <source>
        <dbReference type="ARBA" id="ARBA00022777"/>
    </source>
</evidence>
<dbReference type="SUPFAM" id="SSF56112">
    <property type="entry name" value="Protein kinase-like (PK-like)"/>
    <property type="match status" value="1"/>
</dbReference>
<protein>
    <recommendedName>
        <fullName evidence="1">non-specific serine/threonine protein kinase</fullName>
        <ecNumber evidence="1">2.7.11.1</ecNumber>
    </recommendedName>
</protein>
<evidence type="ECO:0000256" key="7">
    <source>
        <dbReference type="ARBA" id="ARBA00022840"/>
    </source>
</evidence>
<keyword evidence="6" id="KW-0418">Kinase</keyword>
<reference evidence="11" key="1">
    <citation type="submission" date="2018-02" db="EMBL/GenBank/DDBJ databases">
        <authorList>
            <person name="Cohen D.B."/>
            <person name="Kent A.D."/>
        </authorList>
    </citation>
    <scope>NUCLEOTIDE SEQUENCE</scope>
</reference>
<accession>A0A2N9HI19</accession>
<dbReference type="PANTHER" id="PTHR22988">
    <property type="entry name" value="MYOTONIC DYSTROPHY S/T KINASE-RELATED"/>
    <property type="match status" value="1"/>
</dbReference>
<evidence type="ECO:0000256" key="3">
    <source>
        <dbReference type="ARBA" id="ARBA00022553"/>
    </source>
</evidence>
<dbReference type="EMBL" id="OIVN01003446">
    <property type="protein sequence ID" value="SPD11284.1"/>
    <property type="molecule type" value="Genomic_DNA"/>
</dbReference>
<dbReference type="FunFam" id="3.30.200.20:FF:000063">
    <property type="entry name" value="Non-specific serine/threonine protein kinase"/>
    <property type="match status" value="1"/>
</dbReference>
<dbReference type="PANTHER" id="PTHR22988:SF76">
    <property type="entry name" value="CHROMOSOME UNDETERMINED SCAFFOLD_135, WHOLE GENOME SHOTGUN SEQUENCE"/>
    <property type="match status" value="1"/>
</dbReference>
<comment type="catalytic activity">
    <reaction evidence="8">
        <text>L-threonyl-[protein] + ATP = O-phospho-L-threonyl-[protein] + ADP + H(+)</text>
        <dbReference type="Rhea" id="RHEA:46608"/>
        <dbReference type="Rhea" id="RHEA-COMP:11060"/>
        <dbReference type="Rhea" id="RHEA-COMP:11605"/>
        <dbReference type="ChEBI" id="CHEBI:15378"/>
        <dbReference type="ChEBI" id="CHEBI:30013"/>
        <dbReference type="ChEBI" id="CHEBI:30616"/>
        <dbReference type="ChEBI" id="CHEBI:61977"/>
        <dbReference type="ChEBI" id="CHEBI:456216"/>
        <dbReference type="EC" id="2.7.11.1"/>
    </reaction>
</comment>
<keyword evidence="7" id="KW-0067">ATP-binding</keyword>
<dbReference type="PROSITE" id="PS51285">
    <property type="entry name" value="AGC_KINASE_CTER"/>
    <property type="match status" value="1"/>
</dbReference>
<keyword evidence="3" id="KW-0597">Phosphoprotein</keyword>
<evidence type="ECO:0000313" key="11">
    <source>
        <dbReference type="EMBL" id="SPD11284.1"/>
    </source>
</evidence>
<name>A0A2N9HI19_FAGSY</name>
<dbReference type="InterPro" id="IPR000961">
    <property type="entry name" value="AGC-kinase_C"/>
</dbReference>
<organism evidence="11">
    <name type="scientific">Fagus sylvatica</name>
    <name type="common">Beechnut</name>
    <dbReference type="NCBI Taxonomy" id="28930"/>
    <lineage>
        <taxon>Eukaryota</taxon>
        <taxon>Viridiplantae</taxon>
        <taxon>Streptophyta</taxon>
        <taxon>Embryophyta</taxon>
        <taxon>Tracheophyta</taxon>
        <taxon>Spermatophyta</taxon>
        <taxon>Magnoliopsida</taxon>
        <taxon>eudicotyledons</taxon>
        <taxon>Gunneridae</taxon>
        <taxon>Pentapetalae</taxon>
        <taxon>rosids</taxon>
        <taxon>fabids</taxon>
        <taxon>Fagales</taxon>
        <taxon>Fagaceae</taxon>
        <taxon>Fagus</taxon>
    </lineage>
</organism>
<keyword evidence="4" id="KW-0808">Transferase</keyword>
<dbReference type="GO" id="GO:0005524">
    <property type="term" value="F:ATP binding"/>
    <property type="evidence" value="ECO:0007669"/>
    <property type="project" value="UniProtKB-KW"/>
</dbReference>
<keyword evidence="2" id="KW-0723">Serine/threonine-protein kinase</keyword>
<evidence type="ECO:0000256" key="2">
    <source>
        <dbReference type="ARBA" id="ARBA00022527"/>
    </source>
</evidence>
<dbReference type="AlphaFoldDB" id="A0A2N9HI19"/>
<keyword evidence="5" id="KW-0547">Nucleotide-binding</keyword>
<dbReference type="InterPro" id="IPR050839">
    <property type="entry name" value="Rho-assoc_Ser/Thr_Kinase"/>
</dbReference>
<dbReference type="EC" id="2.7.11.1" evidence="1"/>